<dbReference type="Pfam" id="PF13440">
    <property type="entry name" value="Polysacc_synt_3"/>
    <property type="match status" value="1"/>
</dbReference>
<dbReference type="PANTHER" id="PTHR30250">
    <property type="entry name" value="PST FAMILY PREDICTED COLANIC ACID TRANSPORTER"/>
    <property type="match status" value="1"/>
</dbReference>
<sequence>MESGTESGTEPTTHAPGRARRAIGLLIGRLAGVAGALAAGQVIIGLMYVVGARAITPATLGLIATCVAIGTIAATVFDAGLIALLTREVAAGAVDLDRARGVVRAKRRLSWVLVLPTTAACVVIAPTPASGVVLGFLGLAMWEAQSRNGLLRAQERFTVAATAQVTGRALGLVTVLVLVLAGAPVIALPIALVLAFALEAALGRYFLGSARVPTPGQREVWGLYREAFSYGLASLAASAQQLDTPLVALGAGPVGAGLYAAAGRLLGPLGFFATALGLVGAPWLARARDDEPALRGEERRVVGLALLLAAVPLLAAVLGPPLLPLVLGEQYATSGPVLAVLAVGSVFSTLNQPLAIMLQNRGHQRTTAVAITIGLGLGLVSTWVLAILGGAVWAAAGFVLSQVVILVHLAIAARRVRGRAVASRAA</sequence>
<keyword evidence="5 6" id="KW-0472">Membrane</keyword>
<evidence type="ECO:0000256" key="1">
    <source>
        <dbReference type="ARBA" id="ARBA00004651"/>
    </source>
</evidence>
<dbReference type="Proteomes" id="UP001500928">
    <property type="component" value="Unassembled WGS sequence"/>
</dbReference>
<evidence type="ECO:0000256" key="3">
    <source>
        <dbReference type="ARBA" id="ARBA00022692"/>
    </source>
</evidence>
<comment type="caution">
    <text evidence="7">The sequence shown here is derived from an EMBL/GenBank/DDBJ whole genome shotgun (WGS) entry which is preliminary data.</text>
</comment>
<evidence type="ECO:0000313" key="7">
    <source>
        <dbReference type="EMBL" id="GAA4772798.1"/>
    </source>
</evidence>
<feature type="transmembrane region" description="Helical" evidence="6">
    <location>
        <begin position="301"/>
        <end position="323"/>
    </location>
</feature>
<organism evidence="7 8">
    <name type="scientific">Actinomycetospora chlora</name>
    <dbReference type="NCBI Taxonomy" id="663608"/>
    <lineage>
        <taxon>Bacteria</taxon>
        <taxon>Bacillati</taxon>
        <taxon>Actinomycetota</taxon>
        <taxon>Actinomycetes</taxon>
        <taxon>Pseudonocardiales</taxon>
        <taxon>Pseudonocardiaceae</taxon>
        <taxon>Actinomycetospora</taxon>
    </lineage>
</organism>
<keyword evidence="8" id="KW-1185">Reference proteome</keyword>
<protein>
    <recommendedName>
        <fullName evidence="9">O-antigen/teichoic acid export membrane protein</fullName>
    </recommendedName>
</protein>
<dbReference type="PANTHER" id="PTHR30250:SF11">
    <property type="entry name" value="O-ANTIGEN TRANSPORTER-RELATED"/>
    <property type="match status" value="1"/>
</dbReference>
<keyword evidence="2" id="KW-1003">Cell membrane</keyword>
<feature type="transmembrane region" description="Helical" evidence="6">
    <location>
        <begin position="111"/>
        <end position="137"/>
    </location>
</feature>
<evidence type="ECO:0000313" key="8">
    <source>
        <dbReference type="Proteomes" id="UP001500928"/>
    </source>
</evidence>
<comment type="subcellular location">
    <subcellularLocation>
        <location evidence="1">Cell membrane</location>
        <topology evidence="1">Multi-pass membrane protein</topology>
    </subcellularLocation>
</comment>
<reference evidence="8" key="1">
    <citation type="journal article" date="2019" name="Int. J. Syst. Evol. Microbiol.">
        <title>The Global Catalogue of Microorganisms (GCM) 10K type strain sequencing project: providing services to taxonomists for standard genome sequencing and annotation.</title>
        <authorList>
            <consortium name="The Broad Institute Genomics Platform"/>
            <consortium name="The Broad Institute Genome Sequencing Center for Infectious Disease"/>
            <person name="Wu L."/>
            <person name="Ma J."/>
        </authorList>
    </citation>
    <scope>NUCLEOTIDE SEQUENCE [LARGE SCALE GENOMIC DNA]</scope>
    <source>
        <strain evidence="8">JCM 17979</strain>
    </source>
</reference>
<evidence type="ECO:0000256" key="2">
    <source>
        <dbReference type="ARBA" id="ARBA00022475"/>
    </source>
</evidence>
<feature type="transmembrane region" description="Helical" evidence="6">
    <location>
        <begin position="368"/>
        <end position="386"/>
    </location>
</feature>
<dbReference type="InterPro" id="IPR050833">
    <property type="entry name" value="Poly_Biosynth_Transport"/>
</dbReference>
<dbReference type="RefSeq" id="WP_345410293.1">
    <property type="nucleotide sequence ID" value="NZ_BAABHO010000001.1"/>
</dbReference>
<evidence type="ECO:0008006" key="9">
    <source>
        <dbReference type="Google" id="ProtNLM"/>
    </source>
</evidence>
<feature type="transmembrane region" description="Helical" evidence="6">
    <location>
        <begin position="392"/>
        <end position="413"/>
    </location>
</feature>
<feature type="transmembrane region" description="Helical" evidence="6">
    <location>
        <begin position="335"/>
        <end position="356"/>
    </location>
</feature>
<name>A0ABP9A493_9PSEU</name>
<keyword evidence="3 6" id="KW-0812">Transmembrane</keyword>
<dbReference type="EMBL" id="BAABHO010000001">
    <property type="protein sequence ID" value="GAA4772798.1"/>
    <property type="molecule type" value="Genomic_DNA"/>
</dbReference>
<feature type="transmembrane region" description="Helical" evidence="6">
    <location>
        <begin position="62"/>
        <end position="90"/>
    </location>
</feature>
<accession>A0ABP9A493</accession>
<evidence type="ECO:0000256" key="6">
    <source>
        <dbReference type="SAM" id="Phobius"/>
    </source>
</evidence>
<proteinExistence type="predicted"/>
<evidence type="ECO:0000256" key="4">
    <source>
        <dbReference type="ARBA" id="ARBA00022989"/>
    </source>
</evidence>
<gene>
    <name evidence="7" type="ORF">GCM10023200_01450</name>
</gene>
<feature type="transmembrane region" description="Helical" evidence="6">
    <location>
        <begin position="186"/>
        <end position="207"/>
    </location>
</feature>
<evidence type="ECO:0000256" key="5">
    <source>
        <dbReference type="ARBA" id="ARBA00023136"/>
    </source>
</evidence>
<keyword evidence="4 6" id="KW-1133">Transmembrane helix</keyword>
<feature type="transmembrane region" description="Helical" evidence="6">
    <location>
        <begin position="157"/>
        <end position="179"/>
    </location>
</feature>
<feature type="transmembrane region" description="Helical" evidence="6">
    <location>
        <begin position="26"/>
        <end position="50"/>
    </location>
</feature>
<feature type="transmembrane region" description="Helical" evidence="6">
    <location>
        <begin position="265"/>
        <end position="285"/>
    </location>
</feature>